<gene>
    <name evidence="4" type="ORF">pipiens_012953</name>
</gene>
<dbReference type="Gene3D" id="3.30.710.10">
    <property type="entry name" value="Potassium Channel Kv1.1, Chain A"/>
    <property type="match status" value="1"/>
</dbReference>
<dbReference type="SUPFAM" id="SSF54695">
    <property type="entry name" value="POZ domain"/>
    <property type="match status" value="1"/>
</dbReference>
<feature type="non-terminal residue" evidence="4">
    <location>
        <position position="1"/>
    </location>
</feature>
<protein>
    <recommendedName>
        <fullName evidence="3">BTB domain-containing protein</fullName>
    </recommendedName>
</protein>
<comment type="caution">
    <text evidence="4">The sequence shown here is derived from an EMBL/GenBank/DDBJ whole genome shotgun (WGS) entry which is preliminary data.</text>
</comment>
<dbReference type="InterPro" id="IPR011333">
    <property type="entry name" value="SKP1/BTB/POZ_sf"/>
</dbReference>
<dbReference type="Proteomes" id="UP001562425">
    <property type="component" value="Unassembled WGS sequence"/>
</dbReference>
<organism evidence="4 5">
    <name type="scientific">Culex pipiens pipiens</name>
    <name type="common">Northern house mosquito</name>
    <dbReference type="NCBI Taxonomy" id="38569"/>
    <lineage>
        <taxon>Eukaryota</taxon>
        <taxon>Metazoa</taxon>
        <taxon>Ecdysozoa</taxon>
        <taxon>Arthropoda</taxon>
        <taxon>Hexapoda</taxon>
        <taxon>Insecta</taxon>
        <taxon>Pterygota</taxon>
        <taxon>Neoptera</taxon>
        <taxon>Endopterygota</taxon>
        <taxon>Diptera</taxon>
        <taxon>Nematocera</taxon>
        <taxon>Culicoidea</taxon>
        <taxon>Culicidae</taxon>
        <taxon>Culicinae</taxon>
        <taxon>Culicini</taxon>
        <taxon>Culex</taxon>
        <taxon>Culex</taxon>
    </lineage>
</organism>
<proteinExistence type="predicted"/>
<evidence type="ECO:0000259" key="3">
    <source>
        <dbReference type="PROSITE" id="PS50097"/>
    </source>
</evidence>
<dbReference type="GO" id="GO:0005634">
    <property type="term" value="C:nucleus"/>
    <property type="evidence" value="ECO:0007669"/>
    <property type="project" value="UniProtKB-SubCell"/>
</dbReference>
<dbReference type="PANTHER" id="PTHR23110">
    <property type="entry name" value="BTB DOMAIN TRANSCRIPTION FACTOR"/>
    <property type="match status" value="1"/>
</dbReference>
<keyword evidence="5" id="KW-1185">Reference proteome</keyword>
<dbReference type="PROSITE" id="PS50097">
    <property type="entry name" value="BTB"/>
    <property type="match status" value="1"/>
</dbReference>
<dbReference type="CDD" id="cd18315">
    <property type="entry name" value="BTB_POZ_BAB-like"/>
    <property type="match status" value="1"/>
</dbReference>
<evidence type="ECO:0000313" key="5">
    <source>
        <dbReference type="Proteomes" id="UP001562425"/>
    </source>
</evidence>
<evidence type="ECO:0000256" key="1">
    <source>
        <dbReference type="ARBA" id="ARBA00004123"/>
    </source>
</evidence>
<dbReference type="InterPro" id="IPR051095">
    <property type="entry name" value="Dros_DevTransReg"/>
</dbReference>
<evidence type="ECO:0000256" key="2">
    <source>
        <dbReference type="ARBA" id="ARBA00023242"/>
    </source>
</evidence>
<reference evidence="4 5" key="1">
    <citation type="submission" date="2024-05" db="EMBL/GenBank/DDBJ databases">
        <title>Culex pipiens pipiens assembly and annotation.</title>
        <authorList>
            <person name="Alout H."/>
            <person name="Durand T."/>
        </authorList>
    </citation>
    <scope>NUCLEOTIDE SEQUENCE [LARGE SCALE GENOMIC DNA]</scope>
    <source>
        <strain evidence="4">HA-2024</strain>
        <tissue evidence="4">Whole body</tissue>
    </source>
</reference>
<name>A0ABD1D0D0_CULPP</name>
<comment type="subcellular location">
    <subcellularLocation>
        <location evidence="1">Nucleus</location>
    </subcellularLocation>
</comment>
<dbReference type="EMBL" id="JBEHCU010008297">
    <property type="protein sequence ID" value="KAL1385346.1"/>
    <property type="molecule type" value="Genomic_DNA"/>
</dbReference>
<evidence type="ECO:0000313" key="4">
    <source>
        <dbReference type="EMBL" id="KAL1385346.1"/>
    </source>
</evidence>
<sequence>LRVSILPIESIKTSVNILRYTKIMDAKPATSTMAFPSMSPYSKGGVRSSHQYFSLRWNNYQSNMTSVFHELLETQSFVDVTLACEYNSLKAHKVVLSACSAYFQKILLDNPCKHPTIILPADICFSDLQFIIEFVYRGEIDVSESELQVSW</sequence>
<feature type="domain" description="BTB" evidence="3">
    <location>
        <begin position="78"/>
        <end position="144"/>
    </location>
</feature>
<keyword evidence="2" id="KW-0539">Nucleus</keyword>
<dbReference type="AlphaFoldDB" id="A0ABD1D0D0"/>
<dbReference type="PANTHER" id="PTHR23110:SF102">
    <property type="entry name" value="PIPSQUEAK, ISOFORM O"/>
    <property type="match status" value="1"/>
</dbReference>
<dbReference type="SMART" id="SM00225">
    <property type="entry name" value="BTB"/>
    <property type="match status" value="1"/>
</dbReference>
<accession>A0ABD1D0D0</accession>
<dbReference type="Pfam" id="PF00651">
    <property type="entry name" value="BTB"/>
    <property type="match status" value="1"/>
</dbReference>
<dbReference type="InterPro" id="IPR000210">
    <property type="entry name" value="BTB/POZ_dom"/>
</dbReference>